<evidence type="ECO:0000313" key="2">
    <source>
        <dbReference type="Proteomes" id="UP001295444"/>
    </source>
</evidence>
<dbReference type="AlphaFoldDB" id="A0AAD1T5G0"/>
<gene>
    <name evidence="1" type="ORF">PECUL_23A047282</name>
</gene>
<dbReference type="EMBL" id="OW240921">
    <property type="protein sequence ID" value="CAH2318997.1"/>
    <property type="molecule type" value="Genomic_DNA"/>
</dbReference>
<sequence length="368" mass="42386">MVRTVCDVQIGTITWSDHAPILLTIQELFPHKGQGTWRINETLLRDPHIVKSIEEDIHTFFDLNDKGETSVDTNWQAHKAVIRGSLIKHASYKNKQRTAKHTDLIKQITELTHANKLNPSQMHYEALRTLQTQLNDAEIEKTNYILHKHRHKFFAHDILWTPKHLRDKNATMLPTSRTTIQIWDHLHKKFENITKFSPWAPITTLHSISPWLSLHKWKDKGITHITDIYQNGTVLSFPDIQLKYALPSNYIFPYLQLKSIINDRVHTQTQHTPAPNPDLIAIYNRCRNTPIKAKALSLGYAALGQHPLLTNFAFTIQWHKEGLPQLNRQTTTDYDGTCCAQSYCMQLETTDLPDATATTPQDTTVSET</sequence>
<proteinExistence type="predicted"/>
<keyword evidence="2" id="KW-1185">Reference proteome</keyword>
<protein>
    <recommendedName>
        <fullName evidence="3">Reverse transcriptase</fullName>
    </recommendedName>
</protein>
<evidence type="ECO:0008006" key="3">
    <source>
        <dbReference type="Google" id="ProtNLM"/>
    </source>
</evidence>
<organism evidence="1 2">
    <name type="scientific">Pelobates cultripes</name>
    <name type="common">Western spadefoot toad</name>
    <dbReference type="NCBI Taxonomy" id="61616"/>
    <lineage>
        <taxon>Eukaryota</taxon>
        <taxon>Metazoa</taxon>
        <taxon>Chordata</taxon>
        <taxon>Craniata</taxon>
        <taxon>Vertebrata</taxon>
        <taxon>Euteleostomi</taxon>
        <taxon>Amphibia</taxon>
        <taxon>Batrachia</taxon>
        <taxon>Anura</taxon>
        <taxon>Pelobatoidea</taxon>
        <taxon>Pelobatidae</taxon>
        <taxon>Pelobates</taxon>
    </lineage>
</organism>
<reference evidence="1" key="1">
    <citation type="submission" date="2022-03" db="EMBL/GenBank/DDBJ databases">
        <authorList>
            <person name="Alioto T."/>
            <person name="Alioto T."/>
            <person name="Gomez Garrido J."/>
        </authorList>
    </citation>
    <scope>NUCLEOTIDE SEQUENCE</scope>
</reference>
<dbReference type="PANTHER" id="PTHR19446">
    <property type="entry name" value="REVERSE TRANSCRIPTASES"/>
    <property type="match status" value="1"/>
</dbReference>
<evidence type="ECO:0000313" key="1">
    <source>
        <dbReference type="EMBL" id="CAH2318997.1"/>
    </source>
</evidence>
<accession>A0AAD1T5G0</accession>
<dbReference type="Proteomes" id="UP001295444">
    <property type="component" value="Chromosome 10"/>
</dbReference>
<name>A0AAD1T5G0_PELCU</name>